<dbReference type="SUPFAM" id="SSF48452">
    <property type="entry name" value="TPR-like"/>
    <property type="match status" value="2"/>
</dbReference>
<evidence type="ECO:0000313" key="6">
    <source>
        <dbReference type="Proteomes" id="UP000505077"/>
    </source>
</evidence>
<reference evidence="5 6" key="1">
    <citation type="journal article" date="2020" name="ISME J.">
        <title>Parallel Reductive Genome Evolution in Desulfovibrio Ectosymbionts Independently Acquired by Trichonympha Protists in the Termite Gut.</title>
        <authorList>
            <person name="Takeuchi M."/>
            <person name="Kuwahara H."/>
            <person name="Murakami T."/>
            <person name="Takahashi K."/>
            <person name="Kajitani R."/>
            <person name="Toyoda A."/>
            <person name="Itoh T."/>
            <person name="Ohkuma M."/>
            <person name="Hongoh Y."/>
        </authorList>
    </citation>
    <scope>NUCLEOTIDE SEQUENCE [LARGE SCALE GENOMIC DNA]</scope>
    <source>
        <strain evidence="5">ZnDsv-02</strain>
    </source>
</reference>
<accession>A0A6L2R498</accession>
<keyword evidence="1" id="KW-0677">Repeat</keyword>
<feature type="repeat" description="TPR" evidence="3">
    <location>
        <begin position="242"/>
        <end position="275"/>
    </location>
</feature>
<dbReference type="InterPro" id="IPR019734">
    <property type="entry name" value="TPR_rpt"/>
</dbReference>
<protein>
    <submittedName>
        <fullName evidence="5">Uncharacterized protein</fullName>
    </submittedName>
</protein>
<dbReference type="Gene3D" id="1.25.40.10">
    <property type="entry name" value="Tetratricopeptide repeat domain"/>
    <property type="match status" value="3"/>
</dbReference>
<organism evidence="5 6">
    <name type="scientific">Candidatus Desulfovibrio kirbyi</name>
    <dbReference type="NCBI Taxonomy" id="2696086"/>
    <lineage>
        <taxon>Bacteria</taxon>
        <taxon>Pseudomonadati</taxon>
        <taxon>Thermodesulfobacteriota</taxon>
        <taxon>Desulfovibrionia</taxon>
        <taxon>Desulfovibrionales</taxon>
        <taxon>Desulfovibrionaceae</taxon>
        <taxon>Desulfovibrio</taxon>
    </lineage>
</organism>
<keyword evidence="2 3" id="KW-0802">TPR repeat</keyword>
<evidence type="ECO:0000256" key="3">
    <source>
        <dbReference type="PROSITE-ProRule" id="PRU00339"/>
    </source>
</evidence>
<dbReference type="PANTHER" id="PTHR45586:SF1">
    <property type="entry name" value="LIPOPOLYSACCHARIDE ASSEMBLY PROTEIN B"/>
    <property type="match status" value="1"/>
</dbReference>
<evidence type="ECO:0000313" key="5">
    <source>
        <dbReference type="EMBL" id="GFH62411.1"/>
    </source>
</evidence>
<dbReference type="PROSITE" id="PS50005">
    <property type="entry name" value="TPR"/>
    <property type="match status" value="2"/>
</dbReference>
<feature type="signal peptide" evidence="4">
    <location>
        <begin position="1"/>
        <end position="23"/>
    </location>
</feature>
<sequence length="591" mass="66215">MKHSTLVLFRVSALLAAFLSLHGCSGCVGNTHNTPGAESSGRQSLTVPPVSVSEYAVDRAESLPAENDFSADADIVYAYLCFLQAIHTEDEEALLQAAERFTTPEVPAKVWLEGGVWLMSRKSPNAVSLLKQAIAAWPQDLSLNLLYAEACMESGRLPEGIALMRGYLKQHADALDARLELALLLVKNNEYVEAEKLLMDISVNERTPLVDYYHSKALSGMGRQNEAVLYLRKAVRGMPYFVEALAELAFIYEQRSEFKEARNIYERLLKLNFSPQDVALRLISLSLQLNQPEKALKYLQAGPKNLKFRLMAISMFARARHYLQAENLLKHIEAEGDASGEVYLLLADMAYEQRRDLALALSWLQKVTADSVHAGRAHLLRAQMLADSGKDEESLGAARSGQHRFADMPDFWELEIRLLARRKHTANAISVTQTALKKWPGNAELNFLLASLFDEAGDKKNAFTLMETILKTNPDNYQALNYVGYTLAEENRDLERAVQLLVKADNLSPNQSYIVDSLAWALFRIGRVSESWAEIRRAVSLDSHIAPSIWEHYGDIASHIGLKDEARKAYQNALDLKPANTETLRQRLVQP</sequence>
<dbReference type="PANTHER" id="PTHR45586">
    <property type="entry name" value="TPR REPEAT-CONTAINING PROTEIN PA4667"/>
    <property type="match status" value="1"/>
</dbReference>
<feature type="repeat" description="TPR" evidence="3">
    <location>
        <begin position="547"/>
        <end position="580"/>
    </location>
</feature>
<evidence type="ECO:0000256" key="1">
    <source>
        <dbReference type="ARBA" id="ARBA00022737"/>
    </source>
</evidence>
<dbReference type="EMBL" id="BLLL01000001">
    <property type="protein sequence ID" value="GFH62411.1"/>
    <property type="molecule type" value="Genomic_DNA"/>
</dbReference>
<dbReference type="InterPro" id="IPR011990">
    <property type="entry name" value="TPR-like_helical_dom_sf"/>
</dbReference>
<proteinExistence type="predicted"/>
<name>A0A6L2R498_9BACT</name>
<feature type="chain" id="PRO_5026859197" evidence="4">
    <location>
        <begin position="24"/>
        <end position="591"/>
    </location>
</feature>
<dbReference type="AlphaFoldDB" id="A0A6L2R498"/>
<dbReference type="Pfam" id="PF14559">
    <property type="entry name" value="TPR_19"/>
    <property type="match status" value="1"/>
</dbReference>
<gene>
    <name evidence="5" type="ORF">ZNDK_0182</name>
</gene>
<comment type="caution">
    <text evidence="5">The sequence shown here is derived from an EMBL/GenBank/DDBJ whole genome shotgun (WGS) entry which is preliminary data.</text>
</comment>
<evidence type="ECO:0000256" key="4">
    <source>
        <dbReference type="SAM" id="SignalP"/>
    </source>
</evidence>
<dbReference type="Pfam" id="PF13176">
    <property type="entry name" value="TPR_7"/>
    <property type="match status" value="1"/>
</dbReference>
<dbReference type="SMART" id="SM00028">
    <property type="entry name" value="TPR"/>
    <property type="match status" value="3"/>
</dbReference>
<dbReference type="InterPro" id="IPR051012">
    <property type="entry name" value="CellSynth/LPSAsmb/PSIAsmb"/>
</dbReference>
<evidence type="ECO:0000256" key="2">
    <source>
        <dbReference type="ARBA" id="ARBA00022803"/>
    </source>
</evidence>
<keyword evidence="4" id="KW-0732">Signal</keyword>
<dbReference type="Proteomes" id="UP000505077">
    <property type="component" value="Unassembled WGS sequence"/>
</dbReference>
<dbReference type="Pfam" id="PF13181">
    <property type="entry name" value="TPR_8"/>
    <property type="match status" value="1"/>
</dbReference>